<evidence type="ECO:0000313" key="2">
    <source>
        <dbReference type="EMBL" id="EEQ92053.1"/>
    </source>
</evidence>
<organism evidence="2 3">
    <name type="scientific">Ajellomyces dermatitidis (strain ER-3 / ATCC MYA-2586)</name>
    <name type="common">Blastomyces dermatitidis</name>
    <dbReference type="NCBI Taxonomy" id="559297"/>
    <lineage>
        <taxon>Eukaryota</taxon>
        <taxon>Fungi</taxon>
        <taxon>Dikarya</taxon>
        <taxon>Ascomycota</taxon>
        <taxon>Pezizomycotina</taxon>
        <taxon>Eurotiomycetes</taxon>
        <taxon>Eurotiomycetidae</taxon>
        <taxon>Onygenales</taxon>
        <taxon>Ajellomycetaceae</taxon>
        <taxon>Blastomyces</taxon>
    </lineage>
</organism>
<dbReference type="GeneID" id="69028948"/>
<evidence type="ECO:0000256" key="1">
    <source>
        <dbReference type="SAM" id="MobiDB-lite"/>
    </source>
</evidence>
<dbReference type="EMBL" id="EQ999980">
    <property type="protein sequence ID" value="EEQ92053.1"/>
    <property type="molecule type" value="Genomic_DNA"/>
</dbReference>
<name>A0ABP2F4W7_AJEDR</name>
<accession>A0ABP2F4W7</accession>
<evidence type="ECO:0000313" key="3">
    <source>
        <dbReference type="Proteomes" id="UP000002039"/>
    </source>
</evidence>
<gene>
    <name evidence="2" type="ORF">BDCG_07173</name>
</gene>
<proteinExistence type="predicted"/>
<protein>
    <submittedName>
        <fullName evidence="2">Uncharacterized protein</fullName>
    </submittedName>
</protein>
<feature type="region of interest" description="Disordered" evidence="1">
    <location>
        <begin position="78"/>
        <end position="104"/>
    </location>
</feature>
<dbReference type="Proteomes" id="UP000002039">
    <property type="component" value="Unassembled WGS sequence"/>
</dbReference>
<keyword evidence="3" id="KW-1185">Reference proteome</keyword>
<dbReference type="RefSeq" id="XP_045278465.1">
    <property type="nucleotide sequence ID" value="XM_045422952.1"/>
</dbReference>
<sequence length="104" mass="11136">MCLPQFDVSAAPILLGYCESSYPTMSEAQARRRQPAAASFQCGRLDYDCSRPAWPDTIHSPHGLRGLLGSSGELLALGQPGPGLSRGHHTQGKSMDVVGLRKTL</sequence>
<reference evidence="3" key="1">
    <citation type="journal article" date="2015" name="PLoS Genet.">
        <title>The dynamic genome and transcriptome of the human fungal pathogen Blastomyces and close relative Emmonsia.</title>
        <authorList>
            <person name="Munoz J.F."/>
            <person name="Gauthier G.M."/>
            <person name="Desjardins C.A."/>
            <person name="Gallo J.E."/>
            <person name="Holder J."/>
            <person name="Sullivan T.D."/>
            <person name="Marty A.J."/>
            <person name="Carmen J.C."/>
            <person name="Chen Z."/>
            <person name="Ding L."/>
            <person name="Gujja S."/>
            <person name="Magrini V."/>
            <person name="Misas E."/>
            <person name="Mitreva M."/>
            <person name="Priest M."/>
            <person name="Saif S."/>
            <person name="Whiston E.A."/>
            <person name="Young S."/>
            <person name="Zeng Q."/>
            <person name="Goldman W.E."/>
            <person name="Mardis E.R."/>
            <person name="Taylor J.W."/>
            <person name="McEwen J.G."/>
            <person name="Clay O.K."/>
            <person name="Klein B.S."/>
            <person name="Cuomo C.A."/>
        </authorList>
    </citation>
    <scope>NUCLEOTIDE SEQUENCE [LARGE SCALE GENOMIC DNA]</scope>
    <source>
        <strain evidence="3">ER-3 / ATCC MYA-2586</strain>
    </source>
</reference>